<evidence type="ECO:0000313" key="3">
    <source>
        <dbReference type="Proteomes" id="UP000215145"/>
    </source>
</evidence>
<feature type="transmembrane region" description="Helical" evidence="1">
    <location>
        <begin position="101"/>
        <end position="121"/>
    </location>
</feature>
<reference evidence="2 3" key="1">
    <citation type="submission" date="2017-07" db="EMBL/GenBank/DDBJ databases">
        <title>Paenibacillus herberti R33 genome sequencing and assembly.</title>
        <authorList>
            <person name="Su W."/>
        </authorList>
    </citation>
    <scope>NUCLEOTIDE SEQUENCE [LARGE SCALE GENOMIC DNA]</scope>
    <source>
        <strain evidence="2 3">R33</strain>
    </source>
</reference>
<name>A0A229NT27_9BACL</name>
<comment type="caution">
    <text evidence="2">The sequence shown here is derived from an EMBL/GenBank/DDBJ whole genome shotgun (WGS) entry which is preliminary data.</text>
</comment>
<sequence>MENDKIKQAYAELELNENASKEEVEKKYDLLLRRARTRQQSSGSAQEGQVILERINAAYRIIQEQDTAQSKEAFNEQAYGKYKGMAGTAEKVDHFFSYYKFHLLGVIVLIAAIIYGINTYVDNKREQAELAKLPPSALAVSFFGEFFGADGSSPVGGGMDLKPIEEKLVKRFPEWKRTTVHITYIPGDPKSGQDMALLQKSLIDLISNKDDVYILDRPNFEKLARDNTLIDLGAHTGKLGITAEDSRAVLFPTTEDPTEKMFGVDVSNSPLIKSLGVAGRTYIAAIRSDSKKLDNSLQLIQAAVSDTSAP</sequence>
<dbReference type="Proteomes" id="UP000215145">
    <property type="component" value="Unassembled WGS sequence"/>
</dbReference>
<protein>
    <submittedName>
        <fullName evidence="2">Uncharacterized protein</fullName>
    </submittedName>
</protein>
<keyword evidence="3" id="KW-1185">Reference proteome</keyword>
<dbReference type="OrthoDB" id="1738492at2"/>
<dbReference type="AlphaFoldDB" id="A0A229NT27"/>
<organism evidence="2 3">
    <name type="scientific">Paenibacillus herberti</name>
    <dbReference type="NCBI Taxonomy" id="1619309"/>
    <lineage>
        <taxon>Bacteria</taxon>
        <taxon>Bacillati</taxon>
        <taxon>Bacillota</taxon>
        <taxon>Bacilli</taxon>
        <taxon>Bacillales</taxon>
        <taxon>Paenibacillaceae</taxon>
        <taxon>Paenibacillus</taxon>
    </lineage>
</organism>
<accession>A0A229NT27</accession>
<gene>
    <name evidence="2" type="ORF">CGZ75_22950</name>
</gene>
<keyword evidence="1" id="KW-1133">Transmembrane helix</keyword>
<evidence type="ECO:0000313" key="2">
    <source>
        <dbReference type="EMBL" id="OXM13043.1"/>
    </source>
</evidence>
<proteinExistence type="predicted"/>
<keyword evidence="1" id="KW-0472">Membrane</keyword>
<keyword evidence="1" id="KW-0812">Transmembrane</keyword>
<dbReference type="EMBL" id="NMUQ01000004">
    <property type="protein sequence ID" value="OXM13043.1"/>
    <property type="molecule type" value="Genomic_DNA"/>
</dbReference>
<dbReference type="RefSeq" id="WP_089526678.1">
    <property type="nucleotide sequence ID" value="NZ_NMUQ01000004.1"/>
</dbReference>
<evidence type="ECO:0000256" key="1">
    <source>
        <dbReference type="SAM" id="Phobius"/>
    </source>
</evidence>